<dbReference type="PANTHER" id="PTHR11055:SF1">
    <property type="entry name" value="PAPS SYNTHETASE, ISOFORM D"/>
    <property type="match status" value="1"/>
</dbReference>
<evidence type="ECO:0000256" key="9">
    <source>
        <dbReference type="ARBA" id="ARBA00022840"/>
    </source>
</evidence>
<keyword evidence="14" id="KW-1185">Reference proteome</keyword>
<keyword evidence="10" id="KW-0028">Amino-acid biosynthesis</keyword>
<sequence>MATNITYHAAALTRSERDTIRNQKGLTIWLTGLSASGKSTIAVELEHQLLRDRNVHAYRLDGDNIRFGLNKDLGFSEADRNENIRRIAEVSKLFADSSAVAITSFISPYRKDRDTARALHENPPTGEQDKLPFVEVHIDVPVEVAEQRDPKGLYKKAREGVIKEFTGISAPYEAPNKPEVYIKNVDLPIQDAVKQIIAYLDSQGYLPPKSQ</sequence>
<keyword evidence="10" id="KW-0198">Cysteine biosynthesis</keyword>
<evidence type="ECO:0000313" key="13">
    <source>
        <dbReference type="EMBL" id="KAJ5107384.1"/>
    </source>
</evidence>
<dbReference type="HAMAP" id="MF_00065">
    <property type="entry name" value="Adenylyl_sulf_kinase"/>
    <property type="match status" value="1"/>
</dbReference>
<dbReference type="GO" id="GO:0019344">
    <property type="term" value="P:cysteine biosynthetic process"/>
    <property type="evidence" value="ECO:0007669"/>
    <property type="project" value="UniProtKB-KW"/>
</dbReference>
<comment type="pathway">
    <text evidence="2 11">Sulfur metabolism; hydrogen sulfide biosynthesis; sulfite from sulfate: step 2/3.</text>
</comment>
<dbReference type="EMBL" id="JAPQKH010000003">
    <property type="protein sequence ID" value="KAJ5107384.1"/>
    <property type="molecule type" value="Genomic_DNA"/>
</dbReference>
<dbReference type="GO" id="GO:0004020">
    <property type="term" value="F:adenylylsulfate kinase activity"/>
    <property type="evidence" value="ECO:0007669"/>
    <property type="project" value="UniProtKB-EC"/>
</dbReference>
<comment type="similarity">
    <text evidence="3 11">Belongs to the APS kinase family.</text>
</comment>
<dbReference type="Proteomes" id="UP001149165">
    <property type="component" value="Unassembled WGS sequence"/>
</dbReference>
<comment type="catalytic activity">
    <reaction evidence="1 11">
        <text>adenosine 5'-phosphosulfate + ATP = 3'-phosphoadenylyl sulfate + ADP + H(+)</text>
        <dbReference type="Rhea" id="RHEA:24152"/>
        <dbReference type="ChEBI" id="CHEBI:15378"/>
        <dbReference type="ChEBI" id="CHEBI:30616"/>
        <dbReference type="ChEBI" id="CHEBI:58243"/>
        <dbReference type="ChEBI" id="CHEBI:58339"/>
        <dbReference type="ChEBI" id="CHEBI:456216"/>
        <dbReference type="EC" id="2.7.1.25"/>
    </reaction>
</comment>
<dbReference type="InterPro" id="IPR027417">
    <property type="entry name" value="P-loop_NTPase"/>
</dbReference>
<dbReference type="GO" id="GO:0005524">
    <property type="term" value="F:ATP binding"/>
    <property type="evidence" value="ECO:0007669"/>
    <property type="project" value="UniProtKB-KW"/>
</dbReference>
<dbReference type="InterPro" id="IPR002891">
    <property type="entry name" value="APS"/>
</dbReference>
<keyword evidence="8 11" id="KW-0418">Kinase</keyword>
<protein>
    <recommendedName>
        <fullName evidence="5 11">Adenylyl-sulfate kinase</fullName>
        <ecNumber evidence="4 11">2.7.1.25</ecNumber>
    </recommendedName>
</protein>
<comment type="caution">
    <text evidence="13">The sequence shown here is derived from an EMBL/GenBank/DDBJ whole genome shotgun (WGS) entry which is preliminary data.</text>
</comment>
<evidence type="ECO:0000256" key="5">
    <source>
        <dbReference type="ARBA" id="ARBA00018163"/>
    </source>
</evidence>
<comment type="function">
    <text evidence="11">Catalyzes the synthesis of activated sulfate.</text>
</comment>
<evidence type="ECO:0000256" key="3">
    <source>
        <dbReference type="ARBA" id="ARBA00007008"/>
    </source>
</evidence>
<evidence type="ECO:0000256" key="10">
    <source>
        <dbReference type="ARBA" id="ARBA00023192"/>
    </source>
</evidence>
<dbReference type="OrthoDB" id="506431at2759"/>
<evidence type="ECO:0000256" key="4">
    <source>
        <dbReference type="ARBA" id="ARBA00012121"/>
    </source>
</evidence>
<dbReference type="PANTHER" id="PTHR11055">
    <property type="entry name" value="BIFUNCTIONAL 3'-PHOSPHOADENOSINE 5'-PHOSPHOSULFATE SYNTHASE"/>
    <property type="match status" value="1"/>
</dbReference>
<dbReference type="GO" id="GO:0000103">
    <property type="term" value="P:sulfate assimilation"/>
    <property type="evidence" value="ECO:0007669"/>
    <property type="project" value="InterPro"/>
</dbReference>
<dbReference type="FunFam" id="3.40.50.300:FF:000212">
    <property type="entry name" value="Adenylyl-sulfate kinase"/>
    <property type="match status" value="1"/>
</dbReference>
<accession>A0A9W9KI16</accession>
<proteinExistence type="inferred from homology"/>
<keyword evidence="6 11" id="KW-0808">Transferase</keyword>
<gene>
    <name evidence="13" type="ORF">N7456_004059</name>
</gene>
<dbReference type="EC" id="2.7.1.25" evidence="4 11"/>
<keyword evidence="9 11" id="KW-0067">ATP-binding</keyword>
<dbReference type="AlphaFoldDB" id="A0A9W9KI16"/>
<dbReference type="Pfam" id="PF01583">
    <property type="entry name" value="APS_kinase"/>
    <property type="match status" value="1"/>
</dbReference>
<name>A0A9W9KI16_9EURO</name>
<evidence type="ECO:0000256" key="8">
    <source>
        <dbReference type="ARBA" id="ARBA00022777"/>
    </source>
</evidence>
<dbReference type="Gene3D" id="3.40.50.300">
    <property type="entry name" value="P-loop containing nucleotide triphosphate hydrolases"/>
    <property type="match status" value="1"/>
</dbReference>
<dbReference type="SUPFAM" id="SSF52540">
    <property type="entry name" value="P-loop containing nucleoside triphosphate hydrolases"/>
    <property type="match status" value="1"/>
</dbReference>
<dbReference type="NCBIfam" id="NF003013">
    <property type="entry name" value="PRK03846.1"/>
    <property type="match status" value="1"/>
</dbReference>
<evidence type="ECO:0000256" key="1">
    <source>
        <dbReference type="ARBA" id="ARBA00001823"/>
    </source>
</evidence>
<dbReference type="NCBIfam" id="TIGR00455">
    <property type="entry name" value="apsK"/>
    <property type="match status" value="1"/>
</dbReference>
<evidence type="ECO:0000256" key="6">
    <source>
        <dbReference type="ARBA" id="ARBA00022679"/>
    </source>
</evidence>
<evidence type="ECO:0000259" key="12">
    <source>
        <dbReference type="Pfam" id="PF01583"/>
    </source>
</evidence>
<evidence type="ECO:0000256" key="7">
    <source>
        <dbReference type="ARBA" id="ARBA00022741"/>
    </source>
</evidence>
<reference evidence="13" key="2">
    <citation type="journal article" date="2023" name="IMA Fungus">
        <title>Comparative genomic study of the Penicillium genus elucidates a diverse pangenome and 15 lateral gene transfer events.</title>
        <authorList>
            <person name="Petersen C."/>
            <person name="Sorensen T."/>
            <person name="Nielsen M.R."/>
            <person name="Sondergaard T.E."/>
            <person name="Sorensen J.L."/>
            <person name="Fitzpatrick D.A."/>
            <person name="Frisvad J.C."/>
            <person name="Nielsen K.L."/>
        </authorList>
    </citation>
    <scope>NUCLEOTIDE SEQUENCE</scope>
    <source>
        <strain evidence="13">IBT 30069</strain>
    </source>
</reference>
<evidence type="ECO:0000313" key="14">
    <source>
        <dbReference type="Proteomes" id="UP001149165"/>
    </source>
</evidence>
<keyword evidence="7 11" id="KW-0547">Nucleotide-binding</keyword>
<reference evidence="13" key="1">
    <citation type="submission" date="2022-11" db="EMBL/GenBank/DDBJ databases">
        <authorList>
            <person name="Petersen C."/>
        </authorList>
    </citation>
    <scope>NUCLEOTIDE SEQUENCE</scope>
    <source>
        <strain evidence="13">IBT 30069</strain>
    </source>
</reference>
<evidence type="ECO:0000256" key="11">
    <source>
        <dbReference type="RuleBase" id="RU004347"/>
    </source>
</evidence>
<feature type="domain" description="APS kinase" evidence="12">
    <location>
        <begin position="24"/>
        <end position="183"/>
    </location>
</feature>
<dbReference type="CDD" id="cd02027">
    <property type="entry name" value="APSK"/>
    <property type="match status" value="1"/>
</dbReference>
<dbReference type="InterPro" id="IPR059117">
    <property type="entry name" value="APS_kinase_dom"/>
</dbReference>
<organism evidence="13 14">
    <name type="scientific">Penicillium angulare</name>
    <dbReference type="NCBI Taxonomy" id="116970"/>
    <lineage>
        <taxon>Eukaryota</taxon>
        <taxon>Fungi</taxon>
        <taxon>Dikarya</taxon>
        <taxon>Ascomycota</taxon>
        <taxon>Pezizomycotina</taxon>
        <taxon>Eurotiomycetes</taxon>
        <taxon>Eurotiomycetidae</taxon>
        <taxon>Eurotiales</taxon>
        <taxon>Aspergillaceae</taxon>
        <taxon>Penicillium</taxon>
    </lineage>
</organism>
<evidence type="ECO:0000256" key="2">
    <source>
        <dbReference type="ARBA" id="ARBA00004806"/>
    </source>
</evidence>